<evidence type="ECO:0000256" key="10">
    <source>
        <dbReference type="ARBA" id="ARBA00030865"/>
    </source>
</evidence>
<keyword evidence="9 12" id="KW-0030">Aminoacyl-tRNA synthetase</keyword>
<evidence type="ECO:0000259" key="16">
    <source>
        <dbReference type="Pfam" id="PF03950"/>
    </source>
</evidence>
<keyword evidence="8 12" id="KW-0648">Protein biosynthesis</keyword>
<dbReference type="InterPro" id="IPR014729">
    <property type="entry name" value="Rossmann-like_a/b/a_fold"/>
</dbReference>
<dbReference type="InterPro" id="IPR004526">
    <property type="entry name" value="Glu-tRNA-synth_arc/euk"/>
</dbReference>
<dbReference type="InterPro" id="IPR011035">
    <property type="entry name" value="Ribosomal_bL25/Gln-tRNA_synth"/>
</dbReference>
<feature type="domain" description="Glutamyl/glutaminyl-tRNA synthetase class Ib catalytic" evidence="15">
    <location>
        <begin position="220"/>
        <end position="521"/>
    </location>
</feature>
<dbReference type="Pfam" id="PF20974">
    <property type="entry name" value="tRNA-synt_1c_C2"/>
    <property type="match status" value="1"/>
</dbReference>
<dbReference type="OMA" id="CPVVDSH"/>
<dbReference type="FunFam" id="3.40.50.620:FF:000037">
    <property type="entry name" value="Glutamine--tRNA ligase cytoplasmic"/>
    <property type="match status" value="1"/>
</dbReference>
<feature type="region of interest" description="Disordered" evidence="13">
    <location>
        <begin position="734"/>
        <end position="755"/>
    </location>
</feature>
<dbReference type="PRINTS" id="PR00987">
    <property type="entry name" value="TRNASYNTHGLU"/>
</dbReference>
<dbReference type="InterPro" id="IPR050132">
    <property type="entry name" value="Gln/Glu-tRNA_Ligase"/>
</dbReference>
<dbReference type="InParanoid" id="D3B9H8"/>
<dbReference type="SUPFAM" id="SSF52374">
    <property type="entry name" value="Nucleotidylyl transferase"/>
    <property type="match status" value="1"/>
</dbReference>
<dbReference type="GO" id="GO:0005524">
    <property type="term" value="F:ATP binding"/>
    <property type="evidence" value="ECO:0007669"/>
    <property type="project" value="UniProtKB-KW"/>
</dbReference>
<evidence type="ECO:0000256" key="6">
    <source>
        <dbReference type="ARBA" id="ARBA00022741"/>
    </source>
</evidence>
<keyword evidence="6 12" id="KW-0547">Nucleotide-binding</keyword>
<comment type="catalytic activity">
    <reaction evidence="11">
        <text>tRNA(Glu) + L-glutamate + ATP = L-glutamyl-tRNA(Glu) + AMP + diphosphate</text>
        <dbReference type="Rhea" id="RHEA:23540"/>
        <dbReference type="Rhea" id="RHEA-COMP:9663"/>
        <dbReference type="Rhea" id="RHEA-COMP:9680"/>
        <dbReference type="ChEBI" id="CHEBI:29985"/>
        <dbReference type="ChEBI" id="CHEBI:30616"/>
        <dbReference type="ChEBI" id="CHEBI:33019"/>
        <dbReference type="ChEBI" id="CHEBI:78442"/>
        <dbReference type="ChEBI" id="CHEBI:78520"/>
        <dbReference type="ChEBI" id="CHEBI:456215"/>
        <dbReference type="EC" id="6.1.1.17"/>
    </reaction>
</comment>
<dbReference type="NCBIfam" id="TIGR00463">
    <property type="entry name" value="gltX_arch"/>
    <property type="match status" value="1"/>
</dbReference>
<keyword evidence="4" id="KW-0963">Cytoplasm</keyword>
<name>D3B9H8_HETP5</name>
<dbReference type="GO" id="GO:0006424">
    <property type="term" value="P:glutamyl-tRNA aminoacylation"/>
    <property type="evidence" value="ECO:0007669"/>
    <property type="project" value="InterPro"/>
</dbReference>
<dbReference type="RefSeq" id="XP_020434007.1">
    <property type="nucleotide sequence ID" value="XM_020576018.1"/>
</dbReference>
<dbReference type="PANTHER" id="PTHR43097">
    <property type="entry name" value="GLUTAMINE-TRNA LIGASE"/>
    <property type="match status" value="1"/>
</dbReference>
<gene>
    <name evidence="18" type="primary">gluS</name>
    <name evidence="18" type="ORF">PPL_05122</name>
</gene>
<dbReference type="Pfam" id="PF03950">
    <property type="entry name" value="tRNA-synt_1c_C"/>
    <property type="match status" value="1"/>
</dbReference>
<reference evidence="18 19" key="1">
    <citation type="journal article" date="2011" name="Genome Res.">
        <title>Phylogeny-wide analysis of social amoeba genomes highlights ancient origins for complex intercellular communication.</title>
        <authorList>
            <person name="Heidel A.J."/>
            <person name="Lawal H.M."/>
            <person name="Felder M."/>
            <person name="Schilde C."/>
            <person name="Helps N.R."/>
            <person name="Tunggal B."/>
            <person name="Rivero F."/>
            <person name="John U."/>
            <person name="Schleicher M."/>
            <person name="Eichinger L."/>
            <person name="Platzer M."/>
            <person name="Noegel A.A."/>
            <person name="Schaap P."/>
            <person name="Gloeckner G."/>
        </authorList>
    </citation>
    <scope>NUCLEOTIDE SEQUENCE [LARGE SCALE GENOMIC DNA]</scope>
    <source>
        <strain evidence="19">ATCC 26659 / Pp 5 / PN500</strain>
    </source>
</reference>
<dbReference type="CDD" id="cd10289">
    <property type="entry name" value="GST_C_AaRS_like"/>
    <property type="match status" value="1"/>
</dbReference>
<feature type="domain" description="Glutamyl/glutaminyl-tRNA synthetase class Ib anti-codon binding" evidence="16">
    <location>
        <begin position="528"/>
        <end position="619"/>
    </location>
</feature>
<evidence type="ECO:0000256" key="9">
    <source>
        <dbReference type="ARBA" id="ARBA00023146"/>
    </source>
</evidence>
<evidence type="ECO:0000256" key="12">
    <source>
        <dbReference type="RuleBase" id="RU363037"/>
    </source>
</evidence>
<keyword evidence="19" id="KW-1185">Reference proteome</keyword>
<sequence length="755" mass="85996">MSKPVKEENKGVLKYDHTGATFPFVALITAKLVPGYKVIVRKGLEKPELTIVPSSDVLTGSYLCAKFIARSSTNQQLYGGSDALSASRVDEWLEKIAHLKTEEVTAFANQVNDHFIFRTFLVGFNITIADIALFARIQLVKELKDDIVNRAKNLPHLTRWLNYLNGLAAFKETVDIYTGEDKKKKEVKKEGEDDKAPKKGLMGWMGNMDRLALPGLEEGKVVTRFPPEPSGYLHIGHCKAAVLNNYYASEYKGELVLRFDDTNPAKEKDEYVENILKDLKTLGINYVRQTNTSDYFDLIEEKAIQLIKEGNGYVDNTAVDVIRDQREKMIESECRNNSIEKNLEWFDEMRKGTAFGQTCVLRAKIDMASVDRAFRDPAMYRVSMTPHHKTGDKYRAYPLYDFACPIVDSIEGITHALRSNEYQNKVNLYYYVCDILKLRRPYVSQYSRLNFTYVLLSKRKLQHFADTGIVSGWNDPRMPTLQGIMRRGLTVDALKEFTLSQGASSVNTTMDIGKLWAINKMFIEPFVPRYTCIPKKNVLVRLSNREDTVQKLVKPKFDKKLDLGDKTVTVSNNIFIEYDDAADWKEGEEITLMSWGMNVICRKINKNADGVVESIDAECNPTGSFKDTKKKLTWLSKDAKQVPVTLQDYDFLITKAKLEEEDKLDDYINPVTKFELDAFSDENILSLKVGDKVQFERRGLYICDKIGDENTPFVMIYIPDGSTKFKAGEALHPFVQREKKEDPKAKPAAKKSAAK</sequence>
<dbReference type="FunCoup" id="D3B9H8">
    <property type="interactions" value="428"/>
</dbReference>
<evidence type="ECO:0000256" key="4">
    <source>
        <dbReference type="ARBA" id="ARBA00022490"/>
    </source>
</evidence>
<dbReference type="EMBL" id="ADBJ01000022">
    <property type="protein sequence ID" value="EFA81890.1"/>
    <property type="molecule type" value="Genomic_DNA"/>
</dbReference>
<evidence type="ECO:0000256" key="1">
    <source>
        <dbReference type="ARBA" id="ARBA00004496"/>
    </source>
</evidence>
<dbReference type="GO" id="GO:0017102">
    <property type="term" value="C:methionyl glutamyl tRNA synthetase complex"/>
    <property type="evidence" value="ECO:0007669"/>
    <property type="project" value="TreeGrafter"/>
</dbReference>
<dbReference type="GO" id="GO:0005829">
    <property type="term" value="C:cytosol"/>
    <property type="evidence" value="ECO:0007669"/>
    <property type="project" value="TreeGrafter"/>
</dbReference>
<dbReference type="Gene3D" id="2.40.240.10">
    <property type="entry name" value="Ribosomal Protein L25, Chain P"/>
    <property type="match status" value="2"/>
</dbReference>
<evidence type="ECO:0000256" key="8">
    <source>
        <dbReference type="ARBA" id="ARBA00022917"/>
    </source>
</evidence>
<dbReference type="InterPro" id="IPR020059">
    <property type="entry name" value="Glu/Gln-tRNA-synth_Ib_codon-bd"/>
</dbReference>
<evidence type="ECO:0000256" key="5">
    <source>
        <dbReference type="ARBA" id="ARBA00022598"/>
    </source>
</evidence>
<dbReference type="InterPro" id="IPR001412">
    <property type="entry name" value="aa-tRNA-synth_I_CS"/>
</dbReference>
<dbReference type="InterPro" id="IPR020058">
    <property type="entry name" value="Glu/Gln-tRNA-synth_Ib_cat-dom"/>
</dbReference>
<dbReference type="PROSITE" id="PS00178">
    <property type="entry name" value="AA_TRNA_LIGASE_I"/>
    <property type="match status" value="1"/>
</dbReference>
<dbReference type="PANTHER" id="PTHR43097:SF5">
    <property type="entry name" value="GLUTAMATE--TRNA LIGASE"/>
    <property type="match status" value="1"/>
</dbReference>
<dbReference type="AlphaFoldDB" id="D3B9H8"/>
<dbReference type="Pfam" id="PF00043">
    <property type="entry name" value="GST_C"/>
    <property type="match status" value="1"/>
</dbReference>
<feature type="domain" description="Glutathione S-transferase C-terminal" evidence="14">
    <location>
        <begin position="116"/>
        <end position="165"/>
    </location>
</feature>
<dbReference type="GeneID" id="31360608"/>
<comment type="similarity">
    <text evidence="2">Belongs to the class-I aminoacyl-tRNA synthetase family. Glutamate--tRNA ligase type 2 subfamily.</text>
</comment>
<evidence type="ECO:0000259" key="17">
    <source>
        <dbReference type="Pfam" id="PF20974"/>
    </source>
</evidence>
<keyword evidence="7 12" id="KW-0067">ATP-binding</keyword>
<evidence type="ECO:0000259" key="15">
    <source>
        <dbReference type="Pfam" id="PF00749"/>
    </source>
</evidence>
<evidence type="ECO:0000256" key="7">
    <source>
        <dbReference type="ARBA" id="ARBA00022840"/>
    </source>
</evidence>
<dbReference type="STRING" id="670386.D3B9H8"/>
<dbReference type="SUPFAM" id="SSF47616">
    <property type="entry name" value="GST C-terminal domain-like"/>
    <property type="match status" value="1"/>
</dbReference>
<dbReference type="FunFam" id="2.40.240.10:FF:000004">
    <property type="entry name" value="Glutamyl-tRNA synthetase, cytoplasmic"/>
    <property type="match status" value="1"/>
</dbReference>
<organism evidence="18 19">
    <name type="scientific">Heterostelium pallidum (strain ATCC 26659 / Pp 5 / PN500)</name>
    <name type="common">Cellular slime mold</name>
    <name type="synonym">Polysphondylium pallidum</name>
    <dbReference type="NCBI Taxonomy" id="670386"/>
    <lineage>
        <taxon>Eukaryota</taxon>
        <taxon>Amoebozoa</taxon>
        <taxon>Evosea</taxon>
        <taxon>Eumycetozoa</taxon>
        <taxon>Dictyostelia</taxon>
        <taxon>Acytosteliales</taxon>
        <taxon>Acytosteliaceae</taxon>
        <taxon>Heterostelium</taxon>
    </lineage>
</organism>
<comment type="subcellular location">
    <subcellularLocation>
        <location evidence="1">Cytoplasm</location>
    </subcellularLocation>
</comment>
<dbReference type="InterPro" id="IPR004046">
    <property type="entry name" value="GST_C"/>
</dbReference>
<proteinExistence type="inferred from homology"/>
<dbReference type="SUPFAM" id="SSF50715">
    <property type="entry name" value="Ribosomal protein L25-like"/>
    <property type="match status" value="1"/>
</dbReference>
<dbReference type="InterPro" id="IPR020056">
    <property type="entry name" value="Rbsml_bL25/Gln-tRNA_synth_N"/>
</dbReference>
<feature type="compositionally biased region" description="Basic and acidic residues" evidence="13">
    <location>
        <begin position="735"/>
        <end position="745"/>
    </location>
</feature>
<dbReference type="Pfam" id="PF00749">
    <property type="entry name" value="tRNA-synt_1c"/>
    <property type="match status" value="1"/>
</dbReference>
<dbReference type="InterPro" id="IPR049437">
    <property type="entry name" value="tRNA-synt_1c_C2"/>
</dbReference>
<dbReference type="GO" id="GO:0004818">
    <property type="term" value="F:glutamate-tRNA ligase activity"/>
    <property type="evidence" value="ECO:0007669"/>
    <property type="project" value="UniProtKB-EC"/>
</dbReference>
<dbReference type="Gene3D" id="3.40.50.620">
    <property type="entry name" value="HUPs"/>
    <property type="match status" value="1"/>
</dbReference>
<dbReference type="EC" id="6.1.1.17" evidence="3"/>
<evidence type="ECO:0000313" key="19">
    <source>
        <dbReference type="Proteomes" id="UP000001396"/>
    </source>
</evidence>
<accession>D3B9H8</accession>
<protein>
    <recommendedName>
        <fullName evidence="3">glutamate--tRNA ligase</fullName>
        <ecNumber evidence="3">6.1.1.17</ecNumber>
    </recommendedName>
    <alternativeName>
        <fullName evidence="10">Glutamyl-tRNA synthetase</fullName>
    </alternativeName>
</protein>
<dbReference type="HAMAP" id="MF_02076">
    <property type="entry name" value="Glu_tRNA_synth_type2"/>
    <property type="match status" value="1"/>
</dbReference>
<evidence type="ECO:0000259" key="14">
    <source>
        <dbReference type="Pfam" id="PF00043"/>
    </source>
</evidence>
<evidence type="ECO:0000313" key="18">
    <source>
        <dbReference type="EMBL" id="EFA81890.1"/>
    </source>
</evidence>
<dbReference type="InterPro" id="IPR000924">
    <property type="entry name" value="Glu/Gln-tRNA-synth"/>
</dbReference>
<evidence type="ECO:0000256" key="2">
    <source>
        <dbReference type="ARBA" id="ARBA00008927"/>
    </source>
</evidence>
<keyword evidence="5 12" id="KW-0436">Ligase</keyword>
<comment type="caution">
    <text evidence="18">The sequence shown here is derived from an EMBL/GenBank/DDBJ whole genome shotgun (WGS) entry which is preliminary data.</text>
</comment>
<dbReference type="Gene3D" id="1.20.1050.130">
    <property type="match status" value="1"/>
</dbReference>
<evidence type="ECO:0000256" key="13">
    <source>
        <dbReference type="SAM" id="MobiDB-lite"/>
    </source>
</evidence>
<feature type="domain" description="tRNA synthetases class I (E and Q) anti-codon binding" evidence="17">
    <location>
        <begin position="631"/>
        <end position="704"/>
    </location>
</feature>
<evidence type="ECO:0000256" key="3">
    <source>
        <dbReference type="ARBA" id="ARBA00012835"/>
    </source>
</evidence>
<evidence type="ECO:0000256" key="11">
    <source>
        <dbReference type="ARBA" id="ARBA00048351"/>
    </source>
</evidence>
<dbReference type="InterPro" id="IPR036282">
    <property type="entry name" value="Glutathione-S-Trfase_C_sf"/>
</dbReference>
<dbReference type="Proteomes" id="UP000001396">
    <property type="component" value="Unassembled WGS sequence"/>
</dbReference>